<evidence type="ECO:0000313" key="2">
    <source>
        <dbReference type="EnsemblMetazoa" id="RPRC017719-PA"/>
    </source>
</evidence>
<dbReference type="EMBL" id="ACPB03000246">
    <property type="status" value="NOT_ANNOTATED_CDS"/>
    <property type="molecule type" value="Genomic_DNA"/>
</dbReference>
<organism evidence="2 3">
    <name type="scientific">Rhodnius prolixus</name>
    <name type="common">Triatomid bug</name>
    <dbReference type="NCBI Taxonomy" id="13249"/>
    <lineage>
        <taxon>Eukaryota</taxon>
        <taxon>Metazoa</taxon>
        <taxon>Ecdysozoa</taxon>
        <taxon>Arthropoda</taxon>
        <taxon>Hexapoda</taxon>
        <taxon>Insecta</taxon>
        <taxon>Pterygota</taxon>
        <taxon>Neoptera</taxon>
        <taxon>Paraneoptera</taxon>
        <taxon>Hemiptera</taxon>
        <taxon>Heteroptera</taxon>
        <taxon>Panheteroptera</taxon>
        <taxon>Cimicomorpha</taxon>
        <taxon>Reduviidae</taxon>
        <taxon>Triatominae</taxon>
        <taxon>Rhodnius</taxon>
    </lineage>
</organism>
<feature type="compositionally biased region" description="Polar residues" evidence="1">
    <location>
        <begin position="1"/>
        <end position="22"/>
    </location>
</feature>
<feature type="region of interest" description="Disordered" evidence="1">
    <location>
        <begin position="1"/>
        <end position="78"/>
    </location>
</feature>
<feature type="compositionally biased region" description="Basic and acidic residues" evidence="1">
    <location>
        <begin position="28"/>
        <end position="43"/>
    </location>
</feature>
<sequence>MCGGSTTHLTESSVDSSDTPPTFNIIESEGKEENGGTHSEHKHFNPNIGSAVSESNITSLIPKEEKTPKKSAPPPDLQNLEQELAKLSSCYKREGINSSFQSHSNS</sequence>
<reference evidence="2" key="1">
    <citation type="submission" date="2022-10" db="UniProtKB">
        <authorList>
            <consortium name="EnsemblMetazoa"/>
        </authorList>
    </citation>
    <scope>IDENTIFICATION</scope>
</reference>
<dbReference type="EnsemblMetazoa" id="RPRC017719-RA">
    <property type="protein sequence ID" value="RPRC017719-PA"/>
    <property type="gene ID" value="RPRC017719"/>
</dbReference>
<evidence type="ECO:0000256" key="1">
    <source>
        <dbReference type="SAM" id="MobiDB-lite"/>
    </source>
</evidence>
<dbReference type="Proteomes" id="UP000015103">
    <property type="component" value="Unassembled WGS sequence"/>
</dbReference>
<keyword evidence="3" id="KW-1185">Reference proteome</keyword>
<accession>A0A905QWT3</accession>
<feature type="compositionally biased region" description="Polar residues" evidence="1">
    <location>
        <begin position="47"/>
        <end position="59"/>
    </location>
</feature>
<name>A0A905QWT3_RHOPR</name>
<dbReference type="AlphaFoldDB" id="A0A905QWT3"/>
<proteinExistence type="predicted"/>
<protein>
    <submittedName>
        <fullName evidence="2">Uncharacterized protein</fullName>
    </submittedName>
</protein>
<evidence type="ECO:0000313" key="3">
    <source>
        <dbReference type="Proteomes" id="UP000015103"/>
    </source>
</evidence>